<evidence type="ECO:0000313" key="7">
    <source>
        <dbReference type="Proteomes" id="UP000240971"/>
    </source>
</evidence>
<keyword evidence="2" id="KW-1133">Transmembrane helix</keyword>
<proteinExistence type="predicted"/>
<dbReference type="InterPro" id="IPR036890">
    <property type="entry name" value="HATPase_C_sf"/>
</dbReference>
<dbReference type="InterPro" id="IPR010559">
    <property type="entry name" value="Sig_transdc_His_kin_internal"/>
</dbReference>
<gene>
    <name evidence="6" type="ORF">CLV51_1011525</name>
</gene>
<feature type="chain" id="PRO_5015109095" evidence="3">
    <location>
        <begin position="24"/>
        <end position="1044"/>
    </location>
</feature>
<protein>
    <submittedName>
        <fullName evidence="6">Two component regulator with propeller domain</fullName>
    </submittedName>
</protein>
<dbReference type="SUPFAM" id="SSF63829">
    <property type="entry name" value="Calcium-dependent phosphotriesterase"/>
    <property type="match status" value="1"/>
</dbReference>
<evidence type="ECO:0000259" key="5">
    <source>
        <dbReference type="Pfam" id="PF07495"/>
    </source>
</evidence>
<dbReference type="RefSeq" id="WP_106527349.1">
    <property type="nucleotide sequence ID" value="NZ_PYAW01000001.1"/>
</dbReference>
<dbReference type="InterPro" id="IPR011123">
    <property type="entry name" value="Y_Y_Y"/>
</dbReference>
<dbReference type="AlphaFoldDB" id="A0A2P8HVC6"/>
<dbReference type="OrthoDB" id="9809670at2"/>
<evidence type="ECO:0000259" key="4">
    <source>
        <dbReference type="Pfam" id="PF06580"/>
    </source>
</evidence>
<dbReference type="Proteomes" id="UP000240971">
    <property type="component" value="Unassembled WGS sequence"/>
</dbReference>
<keyword evidence="1" id="KW-0175">Coiled coil</keyword>
<feature type="transmembrane region" description="Helical" evidence="2">
    <location>
        <begin position="784"/>
        <end position="805"/>
    </location>
</feature>
<keyword evidence="2" id="KW-0812">Transmembrane</keyword>
<keyword evidence="2" id="KW-0472">Membrane</keyword>
<dbReference type="Gene3D" id="2.60.40.10">
    <property type="entry name" value="Immunoglobulins"/>
    <property type="match status" value="1"/>
</dbReference>
<dbReference type="Pfam" id="PF07495">
    <property type="entry name" value="Y_Y_Y"/>
    <property type="match status" value="1"/>
</dbReference>
<dbReference type="InterPro" id="IPR015943">
    <property type="entry name" value="WD40/YVTN_repeat-like_dom_sf"/>
</dbReference>
<feature type="coiled-coil region" evidence="1">
    <location>
        <begin position="815"/>
        <end position="842"/>
    </location>
</feature>
<dbReference type="Pfam" id="PF07494">
    <property type="entry name" value="Reg_prop"/>
    <property type="match status" value="1"/>
</dbReference>
<dbReference type="Gene3D" id="2.130.10.10">
    <property type="entry name" value="YVTN repeat-like/Quinoprotein amine dehydrogenase"/>
    <property type="match status" value="3"/>
</dbReference>
<evidence type="ECO:0000256" key="3">
    <source>
        <dbReference type="SAM" id="SignalP"/>
    </source>
</evidence>
<evidence type="ECO:0000256" key="1">
    <source>
        <dbReference type="SAM" id="Coils"/>
    </source>
</evidence>
<dbReference type="GO" id="GO:0016020">
    <property type="term" value="C:membrane"/>
    <property type="evidence" value="ECO:0007669"/>
    <property type="project" value="InterPro"/>
</dbReference>
<dbReference type="InterPro" id="IPR011110">
    <property type="entry name" value="Reg_prop"/>
</dbReference>
<organism evidence="6 7">
    <name type="scientific">Chitinophaga niastensis</name>
    <dbReference type="NCBI Taxonomy" id="536980"/>
    <lineage>
        <taxon>Bacteria</taxon>
        <taxon>Pseudomonadati</taxon>
        <taxon>Bacteroidota</taxon>
        <taxon>Chitinophagia</taxon>
        <taxon>Chitinophagales</taxon>
        <taxon>Chitinophagaceae</taxon>
        <taxon>Chitinophaga</taxon>
    </lineage>
</organism>
<dbReference type="GO" id="GO:0000155">
    <property type="term" value="F:phosphorelay sensor kinase activity"/>
    <property type="evidence" value="ECO:0007669"/>
    <property type="project" value="InterPro"/>
</dbReference>
<dbReference type="InterPro" id="IPR013783">
    <property type="entry name" value="Ig-like_fold"/>
</dbReference>
<feature type="signal peptide" evidence="3">
    <location>
        <begin position="1"/>
        <end position="23"/>
    </location>
</feature>
<dbReference type="PANTHER" id="PTHR34220:SF7">
    <property type="entry name" value="SENSOR HISTIDINE KINASE YPDA"/>
    <property type="match status" value="1"/>
</dbReference>
<feature type="domain" description="Signal transduction histidine kinase internal region" evidence="4">
    <location>
        <begin position="839"/>
        <end position="917"/>
    </location>
</feature>
<dbReference type="Gene3D" id="3.30.565.10">
    <property type="entry name" value="Histidine kinase-like ATPase, C-terminal domain"/>
    <property type="match status" value="1"/>
</dbReference>
<dbReference type="SUPFAM" id="SSF55874">
    <property type="entry name" value="ATPase domain of HSP90 chaperone/DNA topoisomerase II/histidine kinase"/>
    <property type="match status" value="1"/>
</dbReference>
<dbReference type="Pfam" id="PF06580">
    <property type="entry name" value="His_kinase"/>
    <property type="match status" value="1"/>
</dbReference>
<feature type="domain" description="Two component regulator three Y" evidence="5">
    <location>
        <begin position="725"/>
        <end position="774"/>
    </location>
</feature>
<dbReference type="PANTHER" id="PTHR34220">
    <property type="entry name" value="SENSOR HISTIDINE KINASE YPDA"/>
    <property type="match status" value="1"/>
</dbReference>
<name>A0A2P8HVC6_CHINA</name>
<comment type="caution">
    <text evidence="6">The sequence shown here is derived from an EMBL/GenBank/DDBJ whole genome shotgun (WGS) entry which is preliminary data.</text>
</comment>
<evidence type="ECO:0000256" key="2">
    <source>
        <dbReference type="SAM" id="Phobius"/>
    </source>
</evidence>
<dbReference type="InterPro" id="IPR050640">
    <property type="entry name" value="Bact_2-comp_sensor_kinase"/>
</dbReference>
<keyword evidence="7" id="KW-1185">Reference proteome</keyword>
<dbReference type="EMBL" id="PYAW01000001">
    <property type="protein sequence ID" value="PSL50181.1"/>
    <property type="molecule type" value="Genomic_DNA"/>
</dbReference>
<keyword evidence="3" id="KW-0732">Signal</keyword>
<sequence>MMKNVRHVLLHLYLLLQSAIAFAQLTAPSFEHYTIQEGLSDNNVLCITQDKLGYMWIGTENGLNRFDGNTFSVSYHNADSNSIPANFIRELKKVDSDNIGILTSKGFQCLNSQTLKSRNYLVPVLPASDVHLNSLADVAQQGDSAWALSTATGFYVMNKNGRLIFRYDHFMPGNSTGNVLGTGYGRDVFALPDGNVLAYYRDNGIALYQPAIGKYTTLDMKLPSAWSGFYGPKEGGMSCGQVDADHFILIRFRDNTITWYNHRLKQEVVSTVPFKMLDNFTYESRIFRLTDSTFAVNSGVVGFYIFHLNRKTGAITFNKERYLKEYKCNYLFADKEQRLWVGTSIGLLCQKKTPPFFAAYYLNNDTAVRYAHFNSIFRYKNLLYIGHFSRKISLTIVDTAGMHIVRNLSFFSKDALWNEVYSIQQYYPDTLYIGTNGGLLWLDTRTYHYGKVKVPPVMAGKNLFVGPVMSNGDAWMVSPLEGIVIRYNIRSRAFTCYTSGTKPALPFDMAKHLAYDAYGNVWFSGHGLARWNNREQRFDTLITAYQGLNRQEDNILTMSADKRGSLWLHSVENGLQEYRIGEKRFINYSLAEGLPSNVLASVSNVEVKGKIWFFTTNARIGNINLQTKRLTTYGQTDGIPDEISRARFIYYDEEANKCYALTSNYLLVFSPDDARVKVPVHPIIIEQIKASGIVCNYPGDTIRLSYDQNDLAIRYTQISYTKTAGYHFFYRLNKDAAWVPLDNQRTIYMNRLSPGKYMFQIRSADRYQDEQIKQLLIVIRPPFWQTWWCRILALLLLTGGIVIVLKWREHILNRVNEEKLNARQKELELALMNQQLAEMEMKALHAQMNPHFIFNCLNSIKGMIVYNRNAEASRYLNHFAHLIRENLDHSRRSFITLQQNISYLHHYLKMEQLRFADFEYEMKVSRQLNTHNIHIAPMLLQPLVENAIWHGLQTLEEKKILQITFSRSGNQLICCIEDNGVGINNAAAAKEETSHLSMGVDNIRKRILLLRQKYKINCLLNFTDKSDKGQGESGTIVTLIWEIT</sequence>
<accession>A0A2P8HVC6</accession>
<evidence type="ECO:0000313" key="6">
    <source>
        <dbReference type="EMBL" id="PSL50181.1"/>
    </source>
</evidence>
<reference evidence="6 7" key="1">
    <citation type="submission" date="2018-03" db="EMBL/GenBank/DDBJ databases">
        <title>Genomic Encyclopedia of Archaeal and Bacterial Type Strains, Phase II (KMG-II): from individual species to whole genera.</title>
        <authorList>
            <person name="Goeker M."/>
        </authorList>
    </citation>
    <scope>NUCLEOTIDE SEQUENCE [LARGE SCALE GENOMIC DNA]</scope>
    <source>
        <strain evidence="6 7">DSM 24859</strain>
    </source>
</reference>